<reference evidence="2 3" key="2">
    <citation type="submission" date="2013-09" db="EMBL/GenBank/DDBJ databases">
        <title>Whole genome comparison of six Crocosphaera watsonii strains with differing phenotypes.</title>
        <authorList>
            <person name="Bench S.R."/>
            <person name="Heller P."/>
            <person name="Frank I."/>
            <person name="Arciniega M."/>
            <person name="Shilova I.N."/>
            <person name="Zehr J.P."/>
        </authorList>
    </citation>
    <scope>NUCLEOTIDE SEQUENCE [LARGE SCALE GENOMIC DNA]</scope>
    <source>
        <strain evidence="2 3">WH 0005</strain>
    </source>
</reference>
<feature type="transmembrane region" description="Helical" evidence="1">
    <location>
        <begin position="127"/>
        <end position="149"/>
    </location>
</feature>
<dbReference type="GO" id="GO:0008381">
    <property type="term" value="F:mechanosensitive monoatomic ion channel activity"/>
    <property type="evidence" value="ECO:0007669"/>
    <property type="project" value="InterPro"/>
</dbReference>
<dbReference type="EMBL" id="CAQL01000456">
    <property type="protein sequence ID" value="CCQ55692.1"/>
    <property type="molecule type" value="Genomic_DNA"/>
</dbReference>
<dbReference type="Proteomes" id="UP000017981">
    <property type="component" value="Unassembled WGS sequence"/>
</dbReference>
<keyword evidence="1" id="KW-1133">Transmembrane helix</keyword>
<feature type="transmembrane region" description="Helical" evidence="1">
    <location>
        <begin position="31"/>
        <end position="52"/>
    </location>
</feature>
<accession>T2ISB5</accession>
<comment type="caution">
    <text evidence="2">The sequence shown here is derived from an EMBL/GenBank/DDBJ whole genome shotgun (WGS) entry which is preliminary data.</text>
</comment>
<dbReference type="PANTHER" id="PTHR30221">
    <property type="entry name" value="SMALL-CONDUCTANCE MECHANOSENSITIVE CHANNEL"/>
    <property type="match status" value="1"/>
</dbReference>
<name>T2ISB5_CROWT</name>
<feature type="transmembrane region" description="Helical" evidence="1">
    <location>
        <begin position="170"/>
        <end position="191"/>
    </location>
</feature>
<dbReference type="Gene3D" id="1.10.287.1260">
    <property type="match status" value="2"/>
</dbReference>
<organism evidence="2 3">
    <name type="scientific">Crocosphaera watsonii WH 0005</name>
    <dbReference type="NCBI Taxonomy" id="423472"/>
    <lineage>
        <taxon>Bacteria</taxon>
        <taxon>Bacillati</taxon>
        <taxon>Cyanobacteriota</taxon>
        <taxon>Cyanophyceae</taxon>
        <taxon>Oscillatoriophycideae</taxon>
        <taxon>Chroococcales</taxon>
        <taxon>Aphanothecaceae</taxon>
        <taxon>Crocosphaera</taxon>
    </lineage>
</organism>
<keyword evidence="1" id="KW-0812">Transmembrane</keyword>
<dbReference type="AlphaFoldDB" id="T2ISB5"/>
<evidence type="ECO:0008006" key="4">
    <source>
        <dbReference type="Google" id="ProtNLM"/>
    </source>
</evidence>
<sequence length="519" mass="55221">MTMFTCWFLAQETPIVDPALLNQLFSDTWTLIQGLLILLVGWIIASIVRGVVKKILHNTEIDNQIAGWISGNDSSDSSIPIEKWLSDFAYWLIILFAVVAFLNTLQLEAVYQPLNSLLGELTSFLPKLLGAGILSAIAWLLATLAKTIITRVLGSFNLEEKLGEGNEQISVSQTIGNAIYWFIFLLFLPSILSTLQLEGTLVPVQGLLDQILAIIPNVLGASIIAAVGWVVAKIVQGVVSSLLATTPINQVGAKFGLSTEATGNSLSNIVGNVVKVLILIPVAITALDALQIQAISQPATEMLNQVLTLLPKLLAATLVLGLAYAGGQYLSDMISNVLSSVGFDNIFQWLGIAQTPKTPETTSEETPETTTETKTPSQIAGIVVLVAVMLIASLTAVDILEIEALRAVVGTLLAIAGQVLVGLAVLALGLYLANLCFNLITNSGTRQARFLGHTARISILVFVIAMALQQMGIAPNIVNLAFGLLVGGIAAAIALAFGLGGREVAAEQLREWLNNIKEN</sequence>
<feature type="transmembrane region" description="Helical" evidence="1">
    <location>
        <begin position="269"/>
        <end position="290"/>
    </location>
</feature>
<dbReference type="InterPro" id="IPR008910">
    <property type="entry name" value="MSC_TM_helix"/>
</dbReference>
<dbReference type="Pfam" id="PF05552">
    <property type="entry name" value="MS_channel_1st_1"/>
    <property type="match status" value="4"/>
</dbReference>
<gene>
    <name evidence="2" type="ORF">CWATWH0005_873</name>
</gene>
<keyword evidence="1" id="KW-0472">Membrane</keyword>
<evidence type="ECO:0000256" key="1">
    <source>
        <dbReference type="SAM" id="Phobius"/>
    </source>
</evidence>
<feature type="transmembrane region" description="Helical" evidence="1">
    <location>
        <begin position="88"/>
        <end position="107"/>
    </location>
</feature>
<dbReference type="GeneID" id="88766481"/>
<reference evidence="2 3" key="1">
    <citation type="submission" date="2013-01" db="EMBL/GenBank/DDBJ databases">
        <authorList>
            <person name="Bench S."/>
        </authorList>
    </citation>
    <scope>NUCLEOTIDE SEQUENCE [LARGE SCALE GENOMIC DNA]</scope>
    <source>
        <strain evidence="2 3">WH 0005</strain>
    </source>
</reference>
<feature type="transmembrane region" description="Helical" evidence="1">
    <location>
        <begin position="480"/>
        <end position="500"/>
    </location>
</feature>
<feature type="transmembrane region" description="Helical" evidence="1">
    <location>
        <begin position="407"/>
        <end position="430"/>
    </location>
</feature>
<feature type="transmembrane region" description="Helical" evidence="1">
    <location>
        <begin position="379"/>
        <end position="400"/>
    </location>
</feature>
<dbReference type="InterPro" id="IPR045275">
    <property type="entry name" value="MscS_archaea/bacteria_type"/>
</dbReference>
<evidence type="ECO:0000313" key="2">
    <source>
        <dbReference type="EMBL" id="CCQ55692.1"/>
    </source>
</evidence>
<feature type="transmembrane region" description="Helical" evidence="1">
    <location>
        <begin position="450"/>
        <end position="468"/>
    </location>
</feature>
<feature type="transmembrane region" description="Helical" evidence="1">
    <location>
        <begin position="302"/>
        <end position="325"/>
    </location>
</feature>
<dbReference type="PANTHER" id="PTHR30221:SF1">
    <property type="entry name" value="SMALL-CONDUCTANCE MECHANOSENSITIVE CHANNEL"/>
    <property type="match status" value="1"/>
</dbReference>
<dbReference type="NCBIfam" id="NF033912">
    <property type="entry name" value="msc"/>
    <property type="match status" value="1"/>
</dbReference>
<protein>
    <recommendedName>
        <fullName evidence="4">Small-conductance mechanosensitive channel</fullName>
    </recommendedName>
</protein>
<evidence type="ECO:0000313" key="3">
    <source>
        <dbReference type="Proteomes" id="UP000017981"/>
    </source>
</evidence>
<proteinExistence type="predicted"/>
<feature type="transmembrane region" description="Helical" evidence="1">
    <location>
        <begin position="211"/>
        <end position="231"/>
    </location>
</feature>
<dbReference type="RefSeq" id="WP_021832887.1">
    <property type="nucleotide sequence ID" value="NZ_CAQL01000456.1"/>
</dbReference>